<evidence type="ECO:0000313" key="2">
    <source>
        <dbReference type="EMBL" id="GAA5137422.1"/>
    </source>
</evidence>
<dbReference type="RefSeq" id="WP_345735668.1">
    <property type="nucleotide sequence ID" value="NZ_BAABIA010000003.1"/>
</dbReference>
<protein>
    <submittedName>
        <fullName evidence="2">Uncharacterized protein</fullName>
    </submittedName>
</protein>
<dbReference type="Gene3D" id="1.20.1270.60">
    <property type="entry name" value="Arfaptin homology (AH) domain/BAR domain"/>
    <property type="match status" value="1"/>
</dbReference>
<dbReference type="EMBL" id="BAABIA010000003">
    <property type="protein sequence ID" value="GAA5137422.1"/>
    <property type="molecule type" value="Genomic_DNA"/>
</dbReference>
<gene>
    <name evidence="2" type="ORF">GCM10023213_14070</name>
</gene>
<evidence type="ECO:0000256" key="1">
    <source>
        <dbReference type="SAM" id="Coils"/>
    </source>
</evidence>
<keyword evidence="3" id="KW-1185">Reference proteome</keyword>
<dbReference type="InterPro" id="IPR027267">
    <property type="entry name" value="AH/BAR_dom_sf"/>
</dbReference>
<accession>A0ABP9NZ61</accession>
<dbReference type="Proteomes" id="UP001499852">
    <property type="component" value="Unassembled WGS sequence"/>
</dbReference>
<organism evidence="2 3">
    <name type="scientific">Prosthecobacter algae</name>
    <dbReference type="NCBI Taxonomy" id="1144682"/>
    <lineage>
        <taxon>Bacteria</taxon>
        <taxon>Pseudomonadati</taxon>
        <taxon>Verrucomicrobiota</taxon>
        <taxon>Verrucomicrobiia</taxon>
        <taxon>Verrucomicrobiales</taxon>
        <taxon>Verrucomicrobiaceae</taxon>
        <taxon>Prosthecobacter</taxon>
    </lineage>
</organism>
<name>A0ABP9NZ61_9BACT</name>
<proteinExistence type="predicted"/>
<feature type="coiled-coil region" evidence="1">
    <location>
        <begin position="117"/>
        <end position="186"/>
    </location>
</feature>
<keyword evidence="1" id="KW-0175">Coiled coil</keyword>
<comment type="caution">
    <text evidence="2">The sequence shown here is derived from an EMBL/GenBank/DDBJ whole genome shotgun (WGS) entry which is preliminary data.</text>
</comment>
<evidence type="ECO:0000313" key="3">
    <source>
        <dbReference type="Proteomes" id="UP001499852"/>
    </source>
</evidence>
<reference evidence="3" key="1">
    <citation type="journal article" date="2019" name="Int. J. Syst. Evol. Microbiol.">
        <title>The Global Catalogue of Microorganisms (GCM) 10K type strain sequencing project: providing services to taxonomists for standard genome sequencing and annotation.</title>
        <authorList>
            <consortium name="The Broad Institute Genomics Platform"/>
            <consortium name="The Broad Institute Genome Sequencing Center for Infectious Disease"/>
            <person name="Wu L."/>
            <person name="Ma J."/>
        </authorList>
    </citation>
    <scope>NUCLEOTIDE SEQUENCE [LARGE SCALE GENOMIC DNA]</scope>
    <source>
        <strain evidence="3">JCM 18053</strain>
    </source>
</reference>
<sequence length="191" mass="20925">MTDEDIKAIEAAHPEAFVSKRNAGLSRLQAALAIEAQLEHDKAHPPLRDITLSIKNAVDLANKIFGSAKQLGAEAFTKLSEAGDDLDPSILIPLIEVLSLVERSEVDNLIRKPKEELQTALKTIRDLEARLVEANKREEALQQQFDGLKESSRKLVEKDSDQTAKINDLQDKLTAAGAEIAALKASPKTKK</sequence>